<dbReference type="AlphaFoldDB" id="A0A1I6XZQ0"/>
<organism evidence="2 3">
    <name type="scientific">Pseudovibrio denitrificans</name>
    <dbReference type="NCBI Taxonomy" id="258256"/>
    <lineage>
        <taxon>Bacteria</taxon>
        <taxon>Pseudomonadati</taxon>
        <taxon>Pseudomonadota</taxon>
        <taxon>Alphaproteobacteria</taxon>
        <taxon>Hyphomicrobiales</taxon>
        <taxon>Stappiaceae</taxon>
        <taxon>Pseudovibrio</taxon>
    </lineage>
</organism>
<evidence type="ECO:0000313" key="3">
    <source>
        <dbReference type="Proteomes" id="UP000183371"/>
    </source>
</evidence>
<feature type="transmembrane region" description="Helical" evidence="1">
    <location>
        <begin position="81"/>
        <end position="99"/>
    </location>
</feature>
<keyword evidence="3" id="KW-1185">Reference proteome</keyword>
<dbReference type="EMBL" id="FPBD01000001">
    <property type="protein sequence ID" value="SFT43829.1"/>
    <property type="molecule type" value="Genomic_DNA"/>
</dbReference>
<sequence length="116" mass="12394">MSDPLHAFLGIKLVHVSAGFFGGLVRAIVSSKEERKDGWLLWLLRTIGTAIVGALFAGHLTPIAAPFISSWSNVRDASVEGATGFVLGLCGLALSEGLVKIARRWRENPKIPKIGS</sequence>
<evidence type="ECO:0000256" key="1">
    <source>
        <dbReference type="SAM" id="Phobius"/>
    </source>
</evidence>
<dbReference type="RefSeq" id="WP_054782636.1">
    <property type="nucleotide sequence ID" value="NZ_FPBD01000001.1"/>
</dbReference>
<feature type="transmembrane region" description="Helical" evidence="1">
    <location>
        <begin position="6"/>
        <end position="29"/>
    </location>
</feature>
<keyword evidence="1" id="KW-0472">Membrane</keyword>
<feature type="transmembrane region" description="Helical" evidence="1">
    <location>
        <begin position="41"/>
        <end position="61"/>
    </location>
</feature>
<gene>
    <name evidence="2" type="ORF">SAMN05444141_101553</name>
</gene>
<dbReference type="Proteomes" id="UP000183371">
    <property type="component" value="Unassembled WGS sequence"/>
</dbReference>
<reference evidence="3" key="1">
    <citation type="submission" date="2016-10" db="EMBL/GenBank/DDBJ databases">
        <authorList>
            <person name="Varghese N."/>
            <person name="Submissions S."/>
        </authorList>
    </citation>
    <scope>NUCLEOTIDE SEQUENCE [LARGE SCALE GENOMIC DNA]</scope>
    <source>
        <strain evidence="3">DSM 17465</strain>
    </source>
</reference>
<keyword evidence="1" id="KW-1133">Transmembrane helix</keyword>
<name>A0A1I6XZQ0_9HYPH</name>
<keyword evidence="1" id="KW-0812">Transmembrane</keyword>
<evidence type="ECO:0000313" key="2">
    <source>
        <dbReference type="EMBL" id="SFT43829.1"/>
    </source>
</evidence>
<proteinExistence type="predicted"/>
<protein>
    <submittedName>
        <fullName evidence="2">Uncharacterized protein</fullName>
    </submittedName>
</protein>
<accession>A0A1I6XZQ0</accession>